<gene>
    <name evidence="2" type="ORF">CONPUDRAFT_58830</name>
</gene>
<dbReference type="InterPro" id="IPR050228">
    <property type="entry name" value="Carboxylesterase_BioH"/>
</dbReference>
<dbReference type="InterPro" id="IPR000073">
    <property type="entry name" value="AB_hydrolase_1"/>
</dbReference>
<evidence type="ECO:0000259" key="1">
    <source>
        <dbReference type="Pfam" id="PF12697"/>
    </source>
</evidence>
<dbReference type="GO" id="GO:0016787">
    <property type="term" value="F:hydrolase activity"/>
    <property type="evidence" value="ECO:0007669"/>
    <property type="project" value="UniProtKB-KW"/>
</dbReference>
<dbReference type="OrthoDB" id="408373at2759"/>
<sequence length="295" mass="31139">MATASSFVTKQVQSSDGLTIYAEAVGDSSKPAVVFVHGFMLSGAVWDNLFLDPTLLSSVYMVRYDVRGEGRSGKPTSSDGYASALFAADYQAVASAFGVKNPVLVGWSLGATAAADIIANINPNPLAGIFYVAPLPYINETLIEACASALLQSFLGPLTSDTDVTTSLSTRVAFGNALFINPDAIPWEERFEWNGMGLSMGPFECSSATSRPQDGGPLLAAGQAGLPTMIVAASNDQQVVTQSAINALQPYFTNLTTATIQNAGHAAHIDNQSAYVQLLTTFVKQVNKHRRGGHH</sequence>
<comment type="caution">
    <text evidence="2">The sequence shown here is derived from an EMBL/GenBank/DDBJ whole genome shotgun (WGS) entry which is preliminary data.</text>
</comment>
<dbReference type="EMBL" id="JH711580">
    <property type="protein sequence ID" value="EIW79525.1"/>
    <property type="molecule type" value="Genomic_DNA"/>
</dbReference>
<dbReference type="Proteomes" id="UP000053558">
    <property type="component" value="Unassembled WGS sequence"/>
</dbReference>
<organism evidence="2 3">
    <name type="scientific">Coniophora puteana (strain RWD-64-598)</name>
    <name type="common">Brown rot fungus</name>
    <dbReference type="NCBI Taxonomy" id="741705"/>
    <lineage>
        <taxon>Eukaryota</taxon>
        <taxon>Fungi</taxon>
        <taxon>Dikarya</taxon>
        <taxon>Basidiomycota</taxon>
        <taxon>Agaricomycotina</taxon>
        <taxon>Agaricomycetes</taxon>
        <taxon>Agaricomycetidae</taxon>
        <taxon>Boletales</taxon>
        <taxon>Coniophorineae</taxon>
        <taxon>Coniophoraceae</taxon>
        <taxon>Coniophora</taxon>
    </lineage>
</organism>
<dbReference type="GeneID" id="19207984"/>
<dbReference type="RefSeq" id="XP_007769791.1">
    <property type="nucleotide sequence ID" value="XM_007771601.1"/>
</dbReference>
<keyword evidence="3" id="KW-1185">Reference proteome</keyword>
<dbReference type="KEGG" id="cput:CONPUDRAFT_58830"/>
<dbReference type="SUPFAM" id="SSF53474">
    <property type="entry name" value="alpha/beta-Hydrolases"/>
    <property type="match status" value="1"/>
</dbReference>
<evidence type="ECO:0000313" key="2">
    <source>
        <dbReference type="EMBL" id="EIW79525.1"/>
    </source>
</evidence>
<dbReference type="Gene3D" id="3.40.50.1820">
    <property type="entry name" value="alpha/beta hydrolase"/>
    <property type="match status" value="1"/>
</dbReference>
<keyword evidence="2" id="KW-0378">Hydrolase</keyword>
<dbReference type="Pfam" id="PF12697">
    <property type="entry name" value="Abhydrolase_6"/>
    <property type="match status" value="1"/>
</dbReference>
<dbReference type="InterPro" id="IPR029058">
    <property type="entry name" value="AB_hydrolase_fold"/>
</dbReference>
<name>A0A5M3MLH3_CONPW</name>
<protein>
    <submittedName>
        <fullName evidence="2">Alpha beta-hydrolase</fullName>
    </submittedName>
</protein>
<accession>A0A5M3MLH3</accession>
<reference evidence="3" key="1">
    <citation type="journal article" date="2012" name="Science">
        <title>The Paleozoic origin of enzymatic lignin decomposition reconstructed from 31 fungal genomes.</title>
        <authorList>
            <person name="Floudas D."/>
            <person name="Binder M."/>
            <person name="Riley R."/>
            <person name="Barry K."/>
            <person name="Blanchette R.A."/>
            <person name="Henrissat B."/>
            <person name="Martinez A.T."/>
            <person name="Otillar R."/>
            <person name="Spatafora J.W."/>
            <person name="Yadav J.S."/>
            <person name="Aerts A."/>
            <person name="Benoit I."/>
            <person name="Boyd A."/>
            <person name="Carlson A."/>
            <person name="Copeland A."/>
            <person name="Coutinho P.M."/>
            <person name="de Vries R.P."/>
            <person name="Ferreira P."/>
            <person name="Findley K."/>
            <person name="Foster B."/>
            <person name="Gaskell J."/>
            <person name="Glotzer D."/>
            <person name="Gorecki P."/>
            <person name="Heitman J."/>
            <person name="Hesse C."/>
            <person name="Hori C."/>
            <person name="Igarashi K."/>
            <person name="Jurgens J.A."/>
            <person name="Kallen N."/>
            <person name="Kersten P."/>
            <person name="Kohler A."/>
            <person name="Kuees U."/>
            <person name="Kumar T.K.A."/>
            <person name="Kuo A."/>
            <person name="LaButti K."/>
            <person name="Larrondo L.F."/>
            <person name="Lindquist E."/>
            <person name="Ling A."/>
            <person name="Lombard V."/>
            <person name="Lucas S."/>
            <person name="Lundell T."/>
            <person name="Martin R."/>
            <person name="McLaughlin D.J."/>
            <person name="Morgenstern I."/>
            <person name="Morin E."/>
            <person name="Murat C."/>
            <person name="Nagy L.G."/>
            <person name="Nolan M."/>
            <person name="Ohm R.A."/>
            <person name="Patyshakuliyeva A."/>
            <person name="Rokas A."/>
            <person name="Ruiz-Duenas F.J."/>
            <person name="Sabat G."/>
            <person name="Salamov A."/>
            <person name="Samejima M."/>
            <person name="Schmutz J."/>
            <person name="Slot J.C."/>
            <person name="St John F."/>
            <person name="Stenlid J."/>
            <person name="Sun H."/>
            <person name="Sun S."/>
            <person name="Syed K."/>
            <person name="Tsang A."/>
            <person name="Wiebenga A."/>
            <person name="Young D."/>
            <person name="Pisabarro A."/>
            <person name="Eastwood D.C."/>
            <person name="Martin F."/>
            <person name="Cullen D."/>
            <person name="Grigoriev I.V."/>
            <person name="Hibbett D.S."/>
        </authorList>
    </citation>
    <scope>NUCLEOTIDE SEQUENCE [LARGE SCALE GENOMIC DNA]</scope>
    <source>
        <strain evidence="3">RWD-64-598 SS2</strain>
    </source>
</reference>
<dbReference type="OMA" id="THDAYIS"/>
<dbReference type="PANTHER" id="PTHR43194">
    <property type="entry name" value="HYDROLASE ALPHA/BETA FOLD FAMILY"/>
    <property type="match status" value="1"/>
</dbReference>
<dbReference type="PANTHER" id="PTHR43194:SF2">
    <property type="entry name" value="PEROXISOMAL MEMBRANE PROTEIN LPX1"/>
    <property type="match status" value="1"/>
</dbReference>
<feature type="domain" description="AB hydrolase-1" evidence="1">
    <location>
        <begin position="33"/>
        <end position="276"/>
    </location>
</feature>
<evidence type="ECO:0000313" key="3">
    <source>
        <dbReference type="Proteomes" id="UP000053558"/>
    </source>
</evidence>
<proteinExistence type="predicted"/>
<dbReference type="AlphaFoldDB" id="A0A5M3MLH3"/>